<reference evidence="3" key="1">
    <citation type="submission" date="2021-01" db="EMBL/GenBank/DDBJ databases">
        <authorList>
            <person name="Corre E."/>
            <person name="Pelletier E."/>
            <person name="Niang G."/>
            <person name="Scheremetjew M."/>
            <person name="Finn R."/>
            <person name="Kale V."/>
            <person name="Holt S."/>
            <person name="Cochrane G."/>
            <person name="Meng A."/>
            <person name="Brown T."/>
            <person name="Cohen L."/>
        </authorList>
    </citation>
    <scope>NUCLEOTIDE SEQUENCE</scope>
    <source>
        <strain evidence="3">OF101</strain>
    </source>
</reference>
<evidence type="ECO:0000259" key="2">
    <source>
        <dbReference type="Pfam" id="PF18289"/>
    </source>
</evidence>
<dbReference type="EMBL" id="HBGE01106224">
    <property type="protein sequence ID" value="CAD9186596.1"/>
    <property type="molecule type" value="Transcribed_RNA"/>
</dbReference>
<feature type="domain" description="CCDC81 HU" evidence="2">
    <location>
        <begin position="100"/>
        <end position="166"/>
    </location>
</feature>
<dbReference type="AlphaFoldDB" id="A0A7S1WT69"/>
<dbReference type="InterPro" id="IPR040673">
    <property type="entry name" value="CCDC81_HU_dom_2"/>
</dbReference>
<dbReference type="Pfam" id="PF18289">
    <property type="entry name" value="HU-CCDC81_euk_2"/>
    <property type="match status" value="1"/>
</dbReference>
<evidence type="ECO:0000313" key="3">
    <source>
        <dbReference type="EMBL" id="CAD9186596.1"/>
    </source>
</evidence>
<sequence>MHSLERVLEDVARQRGPLTKRGAGYADVWDAFSHYLTAVMQQRQTLSVMNFCKIGWRVEELVQGRAKLRPHFQVADSFARAHHLDLRAQVGIPDKHFTAIEEFNFSKAAIRYSQSLTKDNIFMGMRAIVQHLGEVVASGQQMSIDLEVGKLVCSDRDVRFVFLADLYLQEGLAAPDGALESTGYRPSATFAPPSKDALTLSLSGTRHLGNRAGNVKATALGGWDDAASMDQDVAPPMSDSGDSVSTFCPPSASSHFSAHEKVHQEALGRHVAQIGFEAASAMAEREQWEEHLERCAAEDQRDKQWRKALNKEHALHLQAQMRQAAERRAEGRQNCIEQASCHDFPNFVEPQDLAVHDYIRGRRTMLREDLDQQVGTKQLKKAVDKQRERELDTTHAEASQRELALMRQEAAAKRESEKAALTQSWEKDKHIRTVRKAIQDHHKTPGSTSSELSGMVRAVLPTGARQGTMAPGAATPRSSPPGVGMPSLALPSPRADSGPPSSRPVTGSVRRMPLGAAASLALHRERLNSALRA</sequence>
<name>A0A7S1WT69_ALECA</name>
<evidence type="ECO:0000256" key="1">
    <source>
        <dbReference type="SAM" id="MobiDB-lite"/>
    </source>
</evidence>
<gene>
    <name evidence="3" type="ORF">ACAT0790_LOCUS63370</name>
</gene>
<protein>
    <recommendedName>
        <fullName evidence="2">CCDC81 HU domain-containing protein</fullName>
    </recommendedName>
</protein>
<organism evidence="3">
    <name type="scientific">Alexandrium catenella</name>
    <name type="common">Red tide dinoflagellate</name>
    <name type="synonym">Gonyaulax catenella</name>
    <dbReference type="NCBI Taxonomy" id="2925"/>
    <lineage>
        <taxon>Eukaryota</taxon>
        <taxon>Sar</taxon>
        <taxon>Alveolata</taxon>
        <taxon>Dinophyceae</taxon>
        <taxon>Gonyaulacales</taxon>
        <taxon>Pyrocystaceae</taxon>
        <taxon>Alexandrium</taxon>
    </lineage>
</organism>
<accession>A0A7S1WT69</accession>
<proteinExistence type="predicted"/>
<feature type="region of interest" description="Disordered" evidence="1">
    <location>
        <begin position="463"/>
        <end position="511"/>
    </location>
</feature>